<sequence length="150" mass="16499">KPNFMRWSQELGKATDGKNIGNVRAMHGTVSAGITKQMDFDDASKQITVKAEITDPTEWSKVLKGNYTGLSIGGRYAEKWKDETLGKTRYAADPSEYSLVDLPCNPDATFSVVKADGAQEMRKFEHTTEHEALAKWADGLTTAEADVLAK</sequence>
<reference evidence="1" key="2">
    <citation type="journal article" date="2014" name="ISME J.">
        <title>Microbial stratification in low pH oxic and suboxic macroscopic growths along an acid mine drainage.</title>
        <authorList>
            <person name="Mendez-Garcia C."/>
            <person name="Mesa V."/>
            <person name="Sprenger R.R."/>
            <person name="Richter M."/>
            <person name="Diez M.S."/>
            <person name="Solano J."/>
            <person name="Bargiela R."/>
            <person name="Golyshina O.V."/>
            <person name="Manteca A."/>
            <person name="Ramos J.L."/>
            <person name="Gallego J.R."/>
            <person name="Llorente I."/>
            <person name="Martins Dos Santos V.A."/>
            <person name="Jensen O.N."/>
            <person name="Pelaez A.I."/>
            <person name="Sanchez J."/>
            <person name="Ferrer M."/>
        </authorList>
    </citation>
    <scope>NUCLEOTIDE SEQUENCE</scope>
</reference>
<accession>T0YKD9</accession>
<proteinExistence type="predicted"/>
<dbReference type="EMBL" id="AUZZ01009841">
    <property type="protein sequence ID" value="EQD32402.1"/>
    <property type="molecule type" value="Genomic_DNA"/>
</dbReference>
<organism evidence="1">
    <name type="scientific">mine drainage metagenome</name>
    <dbReference type="NCBI Taxonomy" id="410659"/>
    <lineage>
        <taxon>unclassified sequences</taxon>
        <taxon>metagenomes</taxon>
        <taxon>ecological metagenomes</taxon>
    </lineage>
</organism>
<protein>
    <submittedName>
        <fullName evidence="1">Phage associated protein</fullName>
    </submittedName>
</protein>
<dbReference type="AlphaFoldDB" id="T0YKD9"/>
<gene>
    <name evidence="1" type="ORF">B2A_13591</name>
</gene>
<reference evidence="1" key="1">
    <citation type="submission" date="2013-08" db="EMBL/GenBank/DDBJ databases">
        <authorList>
            <person name="Mendez C."/>
            <person name="Richter M."/>
            <person name="Ferrer M."/>
            <person name="Sanchez J."/>
        </authorList>
    </citation>
    <scope>NUCLEOTIDE SEQUENCE</scope>
</reference>
<feature type="non-terminal residue" evidence="1">
    <location>
        <position position="1"/>
    </location>
</feature>
<comment type="caution">
    <text evidence="1">The sequence shown here is derived from an EMBL/GenBank/DDBJ whole genome shotgun (WGS) entry which is preliminary data.</text>
</comment>
<name>T0YKD9_9ZZZZ</name>
<evidence type="ECO:0000313" key="1">
    <source>
        <dbReference type="EMBL" id="EQD32402.1"/>
    </source>
</evidence>
<feature type="non-terminal residue" evidence="1">
    <location>
        <position position="150"/>
    </location>
</feature>